<proteinExistence type="predicted"/>
<feature type="compositionally biased region" description="Basic and acidic residues" evidence="1">
    <location>
        <begin position="22"/>
        <end position="32"/>
    </location>
</feature>
<accession>K0KLE9</accession>
<feature type="compositionally biased region" description="Basic residues" evidence="1">
    <location>
        <begin position="8"/>
        <end position="21"/>
    </location>
</feature>
<gene>
    <name evidence="2" type="ORF">BN7_2584</name>
</gene>
<organism evidence="2 3">
    <name type="scientific">Wickerhamomyces ciferrii (strain ATCC 14091 / BCRC 22168 / CBS 111 / JCM 3599 / NBRC 0793 / NRRL Y-1031 F-60-10)</name>
    <name type="common">Yeast</name>
    <name type="synonym">Pichia ciferrii</name>
    <dbReference type="NCBI Taxonomy" id="1206466"/>
    <lineage>
        <taxon>Eukaryota</taxon>
        <taxon>Fungi</taxon>
        <taxon>Dikarya</taxon>
        <taxon>Ascomycota</taxon>
        <taxon>Saccharomycotina</taxon>
        <taxon>Saccharomycetes</taxon>
        <taxon>Phaffomycetales</taxon>
        <taxon>Wickerhamomycetaceae</taxon>
        <taxon>Wickerhamomyces</taxon>
    </lineage>
</organism>
<evidence type="ECO:0000313" key="3">
    <source>
        <dbReference type="Proteomes" id="UP000009328"/>
    </source>
</evidence>
<comment type="caution">
    <text evidence="2">The sequence shown here is derived from an EMBL/GenBank/DDBJ whole genome shotgun (WGS) entry which is preliminary data.</text>
</comment>
<reference evidence="2 3" key="1">
    <citation type="journal article" date="2012" name="Eukaryot. Cell">
        <title>Draft genome sequence of Wickerhamomyces ciferrii NRRL Y-1031 F-60-10.</title>
        <authorList>
            <person name="Schneider J."/>
            <person name="Andrea H."/>
            <person name="Blom J."/>
            <person name="Jaenicke S."/>
            <person name="Ruckert C."/>
            <person name="Schorsch C."/>
            <person name="Szczepanowski R."/>
            <person name="Farwick M."/>
            <person name="Goesmann A."/>
            <person name="Puhler A."/>
            <person name="Schaffer S."/>
            <person name="Tauch A."/>
            <person name="Kohler T."/>
            <person name="Brinkrolf K."/>
        </authorList>
    </citation>
    <scope>NUCLEOTIDE SEQUENCE [LARGE SCALE GENOMIC DNA]</scope>
    <source>
        <strain evidence="3">ATCC 14091 / BCRC 22168 / CBS 111 / JCM 3599 / NBRC 0793 / NRRL Y-1031 F-60-10</strain>
    </source>
</reference>
<dbReference type="AlphaFoldDB" id="K0KLE9"/>
<dbReference type="HOGENOM" id="CLU_1490133_0_0_1"/>
<sequence>MSEQPKQNSRRRYYNRNRNQKKKQEETNENKPNKPTTKSSKPSKSNKPKIQQSTSITTSIKQQKLPLEESRSNEIKNLIYKLTQTQNISLINSNSKQKSFRINIESDSYKFIIPFAKNQSVSLNSISEELNYNKLVLKNFNNKTKKNDQTLLFYINYLINNYENLKKESNDYKFYEINKLI</sequence>
<keyword evidence="3" id="KW-1185">Reference proteome</keyword>
<feature type="compositionally biased region" description="Polar residues" evidence="1">
    <location>
        <begin position="50"/>
        <end position="62"/>
    </location>
</feature>
<evidence type="ECO:0000256" key="1">
    <source>
        <dbReference type="SAM" id="MobiDB-lite"/>
    </source>
</evidence>
<name>K0KLE9_WICCF</name>
<feature type="compositionally biased region" description="Low complexity" evidence="1">
    <location>
        <begin position="33"/>
        <end position="49"/>
    </location>
</feature>
<dbReference type="Proteomes" id="UP000009328">
    <property type="component" value="Unassembled WGS sequence"/>
</dbReference>
<dbReference type="InParanoid" id="K0KLE9"/>
<protein>
    <submittedName>
        <fullName evidence="2">Spore germination protein</fullName>
    </submittedName>
</protein>
<dbReference type="EMBL" id="CAIF01000065">
    <property type="protein sequence ID" value="CCH43037.1"/>
    <property type="molecule type" value="Genomic_DNA"/>
</dbReference>
<feature type="region of interest" description="Disordered" evidence="1">
    <location>
        <begin position="1"/>
        <end position="68"/>
    </location>
</feature>
<evidence type="ECO:0000313" key="2">
    <source>
        <dbReference type="EMBL" id="CCH43037.1"/>
    </source>
</evidence>